<evidence type="ECO:0000256" key="4">
    <source>
        <dbReference type="ARBA" id="ARBA00022832"/>
    </source>
</evidence>
<dbReference type="Gene3D" id="2.40.50.100">
    <property type="match status" value="1"/>
</dbReference>
<dbReference type="Proteomes" id="UP000217103">
    <property type="component" value="Unassembled WGS sequence"/>
</dbReference>
<dbReference type="PRINTS" id="PR01071">
    <property type="entry name" value="ACOABIOTINCC"/>
</dbReference>
<keyword evidence="7 8" id="KW-0092">Biotin</keyword>
<evidence type="ECO:0000313" key="11">
    <source>
        <dbReference type="EMBL" id="SDQ35657.1"/>
    </source>
</evidence>
<evidence type="ECO:0000259" key="10">
    <source>
        <dbReference type="PROSITE" id="PS50968"/>
    </source>
</evidence>
<dbReference type="PANTHER" id="PTHR45266">
    <property type="entry name" value="OXALOACETATE DECARBOXYLASE ALPHA CHAIN"/>
    <property type="match status" value="1"/>
</dbReference>
<dbReference type="SUPFAM" id="SSF51230">
    <property type="entry name" value="Single hybrid motif"/>
    <property type="match status" value="1"/>
</dbReference>
<evidence type="ECO:0000256" key="7">
    <source>
        <dbReference type="ARBA" id="ARBA00023267"/>
    </source>
</evidence>
<feature type="region of interest" description="Disordered" evidence="9">
    <location>
        <begin position="39"/>
        <end position="88"/>
    </location>
</feature>
<evidence type="ECO:0000256" key="1">
    <source>
        <dbReference type="ARBA" id="ARBA00005194"/>
    </source>
</evidence>
<keyword evidence="3 8" id="KW-0444">Lipid biosynthesis</keyword>
<evidence type="ECO:0000256" key="2">
    <source>
        <dbReference type="ARBA" id="ARBA00017562"/>
    </source>
</evidence>
<dbReference type="InterPro" id="IPR001882">
    <property type="entry name" value="Biotin_BS"/>
</dbReference>
<dbReference type="InterPro" id="IPR001249">
    <property type="entry name" value="AcCoA_biotinCC"/>
</dbReference>
<dbReference type="AlphaFoldDB" id="A0A1H1A7M1"/>
<dbReference type="CDD" id="cd06850">
    <property type="entry name" value="biotinyl_domain"/>
    <property type="match status" value="1"/>
</dbReference>
<protein>
    <recommendedName>
        <fullName evidence="2 8">Biotin carboxyl carrier protein of acetyl-CoA carboxylase</fullName>
    </recommendedName>
</protein>
<evidence type="ECO:0000313" key="12">
    <source>
        <dbReference type="Proteomes" id="UP000217103"/>
    </source>
</evidence>
<dbReference type="Pfam" id="PF00364">
    <property type="entry name" value="Biotin_lipoyl"/>
    <property type="match status" value="1"/>
</dbReference>
<evidence type="ECO:0000256" key="6">
    <source>
        <dbReference type="ARBA" id="ARBA00023160"/>
    </source>
</evidence>
<dbReference type="InterPro" id="IPR011053">
    <property type="entry name" value="Single_hybrid_motif"/>
</dbReference>
<dbReference type="GO" id="GO:0006633">
    <property type="term" value="P:fatty acid biosynthetic process"/>
    <property type="evidence" value="ECO:0007669"/>
    <property type="project" value="UniProtKB-UniPathway"/>
</dbReference>
<dbReference type="EMBL" id="FNKK01000002">
    <property type="protein sequence ID" value="SDQ35657.1"/>
    <property type="molecule type" value="Genomic_DNA"/>
</dbReference>
<dbReference type="UniPathway" id="UPA00094"/>
<keyword evidence="5 8" id="KW-0443">Lipid metabolism</keyword>
<dbReference type="STRING" id="35622.SAMN04489764_0363"/>
<evidence type="ECO:0000256" key="8">
    <source>
        <dbReference type="RuleBase" id="RU364072"/>
    </source>
</evidence>
<organism evidence="11 12">
    <name type="scientific">Thermostaphylospora chromogena</name>
    <dbReference type="NCBI Taxonomy" id="35622"/>
    <lineage>
        <taxon>Bacteria</taxon>
        <taxon>Bacillati</taxon>
        <taxon>Actinomycetota</taxon>
        <taxon>Actinomycetes</taxon>
        <taxon>Streptosporangiales</taxon>
        <taxon>Thermomonosporaceae</taxon>
        <taxon>Thermostaphylospora</taxon>
    </lineage>
</organism>
<dbReference type="PANTHER" id="PTHR45266:SF3">
    <property type="entry name" value="OXALOACETATE DECARBOXYLASE ALPHA CHAIN"/>
    <property type="match status" value="1"/>
</dbReference>
<keyword evidence="6 8" id="KW-0275">Fatty acid biosynthesis</keyword>
<dbReference type="RefSeq" id="WP_093257249.1">
    <property type="nucleotide sequence ID" value="NZ_FNKK01000002.1"/>
</dbReference>
<evidence type="ECO:0000256" key="5">
    <source>
        <dbReference type="ARBA" id="ARBA00023098"/>
    </source>
</evidence>
<sequence>MTGTPHDPPRDPMAELCRQAALLRGISSDPVRRIRLRSGDMSVEVEWPDVSGSRQPAREKADGAAGGADDAARTAEEPPGGAGDEDGAHYVRAPVVGTFYTAPQPGAEPFVKEGDTVVAGQQIGIVEAMKLMNAVEADRPGRVWKILLPDATPVEYGQPLVALIPT</sequence>
<dbReference type="GO" id="GO:0009317">
    <property type="term" value="C:acetyl-CoA carboxylase complex"/>
    <property type="evidence" value="ECO:0007669"/>
    <property type="project" value="InterPro"/>
</dbReference>
<reference evidence="11 12" key="1">
    <citation type="submission" date="2016-10" db="EMBL/GenBank/DDBJ databases">
        <authorList>
            <person name="de Groot N.N."/>
        </authorList>
    </citation>
    <scope>NUCLEOTIDE SEQUENCE [LARGE SCALE GENOMIC DNA]</scope>
    <source>
        <strain evidence="11 12">DSM 43794</strain>
    </source>
</reference>
<dbReference type="PROSITE" id="PS50968">
    <property type="entry name" value="BIOTINYL_LIPOYL"/>
    <property type="match status" value="1"/>
</dbReference>
<dbReference type="InterPro" id="IPR000089">
    <property type="entry name" value="Biotin_lipoyl"/>
</dbReference>
<comment type="function">
    <text evidence="8">This protein is a component of the acetyl coenzyme A carboxylase complex; first, biotin carboxylase catalyzes the carboxylation of the carrier protein and then the transcarboxylase transfers the carboxyl group to form malonyl-CoA.</text>
</comment>
<dbReference type="PROSITE" id="PS00188">
    <property type="entry name" value="BIOTIN"/>
    <property type="match status" value="1"/>
</dbReference>
<feature type="domain" description="Lipoyl-binding" evidence="10">
    <location>
        <begin position="88"/>
        <end position="164"/>
    </location>
</feature>
<keyword evidence="12" id="KW-1185">Reference proteome</keyword>
<gene>
    <name evidence="11" type="ORF">SAMN04489764_0363</name>
</gene>
<proteinExistence type="predicted"/>
<dbReference type="InterPro" id="IPR050709">
    <property type="entry name" value="Biotin_Carboxyl_Carrier/Decarb"/>
</dbReference>
<comment type="pathway">
    <text evidence="1 8">Lipid metabolism; fatty acid biosynthesis.</text>
</comment>
<accession>A0A1H1A7M1</accession>
<dbReference type="GO" id="GO:0003989">
    <property type="term" value="F:acetyl-CoA carboxylase activity"/>
    <property type="evidence" value="ECO:0007669"/>
    <property type="project" value="InterPro"/>
</dbReference>
<evidence type="ECO:0000256" key="3">
    <source>
        <dbReference type="ARBA" id="ARBA00022516"/>
    </source>
</evidence>
<keyword evidence="4 8" id="KW-0276">Fatty acid metabolism</keyword>
<dbReference type="OrthoDB" id="9811735at2"/>
<evidence type="ECO:0000256" key="9">
    <source>
        <dbReference type="SAM" id="MobiDB-lite"/>
    </source>
</evidence>
<name>A0A1H1A7M1_9ACTN</name>